<dbReference type="EMBL" id="VSRR010002887">
    <property type="protein sequence ID" value="MPC33707.1"/>
    <property type="molecule type" value="Genomic_DNA"/>
</dbReference>
<accession>A0A5B7EKD8</accession>
<dbReference type="AlphaFoldDB" id="A0A5B7EKD8"/>
<reference evidence="1 2" key="1">
    <citation type="submission" date="2019-05" db="EMBL/GenBank/DDBJ databases">
        <title>Another draft genome of Portunus trituberculatus and its Hox gene families provides insights of decapod evolution.</title>
        <authorList>
            <person name="Jeong J.-H."/>
            <person name="Song I."/>
            <person name="Kim S."/>
            <person name="Choi T."/>
            <person name="Kim D."/>
            <person name="Ryu S."/>
            <person name="Kim W."/>
        </authorList>
    </citation>
    <scope>NUCLEOTIDE SEQUENCE [LARGE SCALE GENOMIC DNA]</scope>
    <source>
        <tissue evidence="1">Muscle</tissue>
    </source>
</reference>
<protein>
    <submittedName>
        <fullName evidence="1">Uncharacterized protein</fullName>
    </submittedName>
</protein>
<proteinExistence type="predicted"/>
<evidence type="ECO:0000313" key="1">
    <source>
        <dbReference type="EMBL" id="MPC33707.1"/>
    </source>
</evidence>
<name>A0A5B7EKD8_PORTR</name>
<organism evidence="1 2">
    <name type="scientific">Portunus trituberculatus</name>
    <name type="common">Swimming crab</name>
    <name type="synonym">Neptunus trituberculatus</name>
    <dbReference type="NCBI Taxonomy" id="210409"/>
    <lineage>
        <taxon>Eukaryota</taxon>
        <taxon>Metazoa</taxon>
        <taxon>Ecdysozoa</taxon>
        <taxon>Arthropoda</taxon>
        <taxon>Crustacea</taxon>
        <taxon>Multicrustacea</taxon>
        <taxon>Malacostraca</taxon>
        <taxon>Eumalacostraca</taxon>
        <taxon>Eucarida</taxon>
        <taxon>Decapoda</taxon>
        <taxon>Pleocyemata</taxon>
        <taxon>Brachyura</taxon>
        <taxon>Eubrachyura</taxon>
        <taxon>Portunoidea</taxon>
        <taxon>Portunidae</taxon>
        <taxon>Portuninae</taxon>
        <taxon>Portunus</taxon>
    </lineage>
</organism>
<gene>
    <name evidence="1" type="ORF">E2C01_027066</name>
</gene>
<comment type="caution">
    <text evidence="1">The sequence shown here is derived from an EMBL/GenBank/DDBJ whole genome shotgun (WGS) entry which is preliminary data.</text>
</comment>
<dbReference type="Proteomes" id="UP000324222">
    <property type="component" value="Unassembled WGS sequence"/>
</dbReference>
<sequence length="110" mass="12210">MNVYFSTKVNNNNSNNNGRGHVEEGFYCTLPDLPQLSKGNIFLVVQLICHCLQPVTLNLLPGDDRTQRTFTLKSIKKCCIPETNGAPDGLLPEVRVQEFLGAILASWCES</sequence>
<keyword evidence="2" id="KW-1185">Reference proteome</keyword>
<evidence type="ECO:0000313" key="2">
    <source>
        <dbReference type="Proteomes" id="UP000324222"/>
    </source>
</evidence>